<evidence type="ECO:0000313" key="2">
    <source>
        <dbReference type="EMBL" id="KII83846.1"/>
    </source>
</evidence>
<dbReference type="OrthoDB" id="2684482at2759"/>
<evidence type="ECO:0000313" key="3">
    <source>
        <dbReference type="Proteomes" id="UP000053263"/>
    </source>
</evidence>
<feature type="transmembrane region" description="Helical" evidence="1">
    <location>
        <begin position="406"/>
        <end position="430"/>
    </location>
</feature>
<dbReference type="HOGENOM" id="CLU_021809_2_0_1"/>
<name>A0A0C9SKJ5_PLICR</name>
<feature type="transmembrane region" description="Helical" evidence="1">
    <location>
        <begin position="344"/>
        <end position="367"/>
    </location>
</feature>
<accession>A0A0C9SKJ5</accession>
<feature type="transmembrane region" description="Helical" evidence="1">
    <location>
        <begin position="20"/>
        <end position="43"/>
    </location>
</feature>
<sequence>MAFSFTDKLWVKIKSVYLRITFSKFTAAFFIFGFLHCFAQGLIQSFMFSIDMNASSLATSIVTEAQVSRREMAWLTRSGEDFNLKLCTDIPYGQAIDSCVTVFQSGQPNITVPAGYRRQDEAESAQDLNPASDWSAYGSVNGVTVQLDGEASPRFLNTQCTRVLVYPQQVLQNLKREDIALICVQFWLFYMSFVAVVYDSVPHTLAILCARVLTTGWSAYSIWRLKDIDVRFRTLVSDASSPCHADLFSTFVPSRGPLEIADLLLNCTALVISAYLSINLLKVYTEHTFKRVGPPPNIMRIYRYFLAIFVCLQLSGFLLVTAMGLWIDQLFNTAVAFISTHTTIYIASFLFTAILLIPWVILGWFAVRRERRKLMTTFLVIGFIFIAGWSVMFYSQVYRWQFVQFPFFACITLEAFIVMIASCVLGAVCWRNFDKGLAHYLYVEEVLSSTDFEHAVFPRDMEKGEPFDAPPVYEIDLRMGPAYTDVIDIKSPPAAYTRSDFV</sequence>
<dbReference type="InterPro" id="IPR040410">
    <property type="entry name" value="UPF0658_Golgi"/>
</dbReference>
<protein>
    <submittedName>
        <fullName evidence="2">Uncharacterized protein</fullName>
    </submittedName>
</protein>
<feature type="transmembrane region" description="Helical" evidence="1">
    <location>
        <begin position="179"/>
        <end position="198"/>
    </location>
</feature>
<feature type="transmembrane region" description="Helical" evidence="1">
    <location>
        <begin position="301"/>
        <end position="324"/>
    </location>
</feature>
<gene>
    <name evidence="2" type="ORF">PLICRDRAFT_147929</name>
</gene>
<keyword evidence="3" id="KW-1185">Reference proteome</keyword>
<keyword evidence="1" id="KW-1133">Transmembrane helix</keyword>
<dbReference type="PANTHER" id="PTHR34391">
    <property type="entry name" value="UPF0658 GOLGI APPARATUS MEMBRANE PROTEIN C1952.10C-RELATED"/>
    <property type="match status" value="1"/>
</dbReference>
<dbReference type="GO" id="GO:0005794">
    <property type="term" value="C:Golgi apparatus"/>
    <property type="evidence" value="ECO:0007669"/>
    <property type="project" value="TreeGrafter"/>
</dbReference>
<keyword evidence="1" id="KW-0472">Membrane</keyword>
<keyword evidence="1" id="KW-0812">Transmembrane</keyword>
<dbReference type="PANTHER" id="PTHR34391:SF2">
    <property type="entry name" value="TRP C-TERMINAL DOMAIN-CONTAINING PROTEIN"/>
    <property type="match status" value="1"/>
</dbReference>
<evidence type="ECO:0000256" key="1">
    <source>
        <dbReference type="SAM" id="Phobius"/>
    </source>
</evidence>
<dbReference type="Proteomes" id="UP000053263">
    <property type="component" value="Unassembled WGS sequence"/>
</dbReference>
<proteinExistence type="predicted"/>
<feature type="transmembrane region" description="Helical" evidence="1">
    <location>
        <begin position="263"/>
        <end position="281"/>
    </location>
</feature>
<dbReference type="AlphaFoldDB" id="A0A0C9SKJ5"/>
<dbReference type="EMBL" id="KN832574">
    <property type="protein sequence ID" value="KII83846.1"/>
    <property type="molecule type" value="Genomic_DNA"/>
</dbReference>
<organism evidence="2 3">
    <name type="scientific">Plicaturopsis crispa FD-325 SS-3</name>
    <dbReference type="NCBI Taxonomy" id="944288"/>
    <lineage>
        <taxon>Eukaryota</taxon>
        <taxon>Fungi</taxon>
        <taxon>Dikarya</taxon>
        <taxon>Basidiomycota</taxon>
        <taxon>Agaricomycotina</taxon>
        <taxon>Agaricomycetes</taxon>
        <taxon>Agaricomycetidae</taxon>
        <taxon>Amylocorticiales</taxon>
        <taxon>Amylocorticiaceae</taxon>
        <taxon>Plicatura</taxon>
        <taxon>Plicaturopsis crispa</taxon>
    </lineage>
</organism>
<reference evidence="2 3" key="1">
    <citation type="submission" date="2014-06" db="EMBL/GenBank/DDBJ databases">
        <title>Evolutionary Origins and Diversification of the Mycorrhizal Mutualists.</title>
        <authorList>
            <consortium name="DOE Joint Genome Institute"/>
            <consortium name="Mycorrhizal Genomics Consortium"/>
            <person name="Kohler A."/>
            <person name="Kuo A."/>
            <person name="Nagy L.G."/>
            <person name="Floudas D."/>
            <person name="Copeland A."/>
            <person name="Barry K.W."/>
            <person name="Cichocki N."/>
            <person name="Veneault-Fourrey C."/>
            <person name="LaButti K."/>
            <person name="Lindquist E.A."/>
            <person name="Lipzen A."/>
            <person name="Lundell T."/>
            <person name="Morin E."/>
            <person name="Murat C."/>
            <person name="Riley R."/>
            <person name="Ohm R."/>
            <person name="Sun H."/>
            <person name="Tunlid A."/>
            <person name="Henrissat B."/>
            <person name="Grigoriev I.V."/>
            <person name="Hibbett D.S."/>
            <person name="Martin F."/>
        </authorList>
    </citation>
    <scope>NUCLEOTIDE SEQUENCE [LARGE SCALE GENOMIC DNA]</scope>
    <source>
        <strain evidence="2 3">FD-325 SS-3</strain>
    </source>
</reference>
<feature type="transmembrane region" description="Helical" evidence="1">
    <location>
        <begin position="374"/>
        <end position="394"/>
    </location>
</feature>